<sequence>MDLPEKRLSGTFWHRRPVMKRQFQSSFRDMMPAGTSSVTPLPSTEDLTSMLAVLAAGLETLEFADEQEAIKLRRKMRLALLNSARLVSNWSVPAAHSPLQELVDVPELIEHLMDQIQSGIPVEAEFEKTLETGLWPVRVAPASFASALSALLENAFLAAGGNGGKVSLRLRNRPAIDALPERIEIEVADNGPGLRRDAIALAFEPFYSNWGADQRLGLGLTHAQRFAQKSGGSISLVPRSPSGVRAVLWLPRAYDHSASRSSQIADVILLR</sequence>
<dbReference type="SMART" id="SM00387">
    <property type="entry name" value="HATPase_c"/>
    <property type="match status" value="1"/>
</dbReference>
<dbReference type="PANTHER" id="PTHR44936:SF10">
    <property type="entry name" value="SENSOR PROTEIN RSTB"/>
    <property type="match status" value="1"/>
</dbReference>
<dbReference type="PROSITE" id="PS50109">
    <property type="entry name" value="HIS_KIN"/>
    <property type="match status" value="1"/>
</dbReference>
<keyword evidence="6" id="KW-0067">ATP-binding</keyword>
<dbReference type="EC" id="2.7.13.3" evidence="2"/>
<dbReference type="PRINTS" id="PR00344">
    <property type="entry name" value="BCTRLSENSOR"/>
</dbReference>
<evidence type="ECO:0000256" key="5">
    <source>
        <dbReference type="ARBA" id="ARBA00022777"/>
    </source>
</evidence>
<dbReference type="AlphaFoldDB" id="Q1GW47"/>
<keyword evidence="9" id="KW-1185">Reference proteome</keyword>
<dbReference type="InterPro" id="IPR036890">
    <property type="entry name" value="HATPase_C_sf"/>
</dbReference>
<keyword evidence="4" id="KW-0547">Nucleotide-binding</keyword>
<evidence type="ECO:0000256" key="4">
    <source>
        <dbReference type="ARBA" id="ARBA00022741"/>
    </source>
</evidence>
<evidence type="ECO:0000259" key="7">
    <source>
        <dbReference type="PROSITE" id="PS50109"/>
    </source>
</evidence>
<dbReference type="GO" id="GO:0004673">
    <property type="term" value="F:protein histidine kinase activity"/>
    <property type="evidence" value="ECO:0007669"/>
    <property type="project" value="UniProtKB-EC"/>
</dbReference>
<dbReference type="InterPro" id="IPR004358">
    <property type="entry name" value="Sig_transdc_His_kin-like_C"/>
</dbReference>
<dbReference type="EMBL" id="CP000356">
    <property type="protein sequence ID" value="ABF52125.1"/>
    <property type="molecule type" value="Genomic_DNA"/>
</dbReference>
<dbReference type="InterPro" id="IPR050980">
    <property type="entry name" value="2C_sensor_his_kinase"/>
</dbReference>
<dbReference type="eggNOG" id="COG2205">
    <property type="taxonomic scope" value="Bacteria"/>
</dbReference>
<dbReference type="SUPFAM" id="SSF55874">
    <property type="entry name" value="ATPase domain of HSP90 chaperone/DNA topoisomerase II/histidine kinase"/>
    <property type="match status" value="1"/>
</dbReference>
<evidence type="ECO:0000256" key="2">
    <source>
        <dbReference type="ARBA" id="ARBA00012438"/>
    </source>
</evidence>
<comment type="catalytic activity">
    <reaction evidence="1">
        <text>ATP + protein L-histidine = ADP + protein N-phospho-L-histidine.</text>
        <dbReference type="EC" id="2.7.13.3"/>
    </reaction>
</comment>
<evidence type="ECO:0000313" key="9">
    <source>
        <dbReference type="Proteomes" id="UP000006578"/>
    </source>
</evidence>
<keyword evidence="3 8" id="KW-0808">Transferase</keyword>
<organism evidence="8 9">
    <name type="scientific">Sphingopyxis alaskensis (strain DSM 13593 / LMG 18877 / RB2256)</name>
    <name type="common">Sphingomonas alaskensis</name>
    <dbReference type="NCBI Taxonomy" id="317655"/>
    <lineage>
        <taxon>Bacteria</taxon>
        <taxon>Pseudomonadati</taxon>
        <taxon>Pseudomonadota</taxon>
        <taxon>Alphaproteobacteria</taxon>
        <taxon>Sphingomonadales</taxon>
        <taxon>Sphingomonadaceae</taxon>
        <taxon>Sphingopyxis</taxon>
    </lineage>
</organism>
<protein>
    <recommendedName>
        <fullName evidence="2">histidine kinase</fullName>
        <ecNumber evidence="2">2.7.13.3</ecNumber>
    </recommendedName>
</protein>
<dbReference type="Pfam" id="PF02518">
    <property type="entry name" value="HATPase_c"/>
    <property type="match status" value="1"/>
</dbReference>
<evidence type="ECO:0000256" key="6">
    <source>
        <dbReference type="ARBA" id="ARBA00022840"/>
    </source>
</evidence>
<feature type="domain" description="Histidine kinase" evidence="7">
    <location>
        <begin position="147"/>
        <end position="254"/>
    </location>
</feature>
<evidence type="ECO:0000256" key="1">
    <source>
        <dbReference type="ARBA" id="ARBA00000085"/>
    </source>
</evidence>
<dbReference type="GO" id="GO:0005524">
    <property type="term" value="F:ATP binding"/>
    <property type="evidence" value="ECO:0007669"/>
    <property type="project" value="UniProtKB-KW"/>
</dbReference>
<dbReference type="Proteomes" id="UP000006578">
    <property type="component" value="Chromosome"/>
</dbReference>
<dbReference type="KEGG" id="sal:Sala_0403"/>
<accession>Q1GW47</accession>
<keyword evidence="5 8" id="KW-0418">Kinase</keyword>
<dbReference type="CDD" id="cd00075">
    <property type="entry name" value="HATPase"/>
    <property type="match status" value="1"/>
</dbReference>
<dbReference type="HOGENOM" id="CLU_1026373_0_0_5"/>
<gene>
    <name evidence="8" type="ordered locus">Sala_0403</name>
</gene>
<dbReference type="PANTHER" id="PTHR44936">
    <property type="entry name" value="SENSOR PROTEIN CREC"/>
    <property type="match status" value="1"/>
</dbReference>
<dbReference type="STRING" id="317655.Sala_0403"/>
<proteinExistence type="predicted"/>
<evidence type="ECO:0000313" key="8">
    <source>
        <dbReference type="EMBL" id="ABF52125.1"/>
    </source>
</evidence>
<reference evidence="8 9" key="1">
    <citation type="journal article" date="2009" name="Proc. Natl. Acad. Sci. U.S.A.">
        <title>The genomic basis of trophic strategy in marine bacteria.</title>
        <authorList>
            <person name="Lauro F.M."/>
            <person name="McDougald D."/>
            <person name="Thomas T."/>
            <person name="Williams T.J."/>
            <person name="Egan S."/>
            <person name="Rice S."/>
            <person name="DeMaere M.Z."/>
            <person name="Ting L."/>
            <person name="Ertan H."/>
            <person name="Johnson J."/>
            <person name="Ferriera S."/>
            <person name="Lapidus A."/>
            <person name="Anderson I."/>
            <person name="Kyrpides N."/>
            <person name="Munk A.C."/>
            <person name="Detter C."/>
            <person name="Han C.S."/>
            <person name="Brown M.V."/>
            <person name="Robb F.T."/>
            <person name="Kjelleberg S."/>
            <person name="Cavicchioli R."/>
        </authorList>
    </citation>
    <scope>NUCLEOTIDE SEQUENCE [LARGE SCALE GENOMIC DNA]</scope>
    <source>
        <strain evidence="9">DSM 13593 / LMG 18877 / RB2256</strain>
    </source>
</reference>
<dbReference type="InterPro" id="IPR005467">
    <property type="entry name" value="His_kinase_dom"/>
</dbReference>
<name>Q1GW47_SPHAL</name>
<evidence type="ECO:0000256" key="3">
    <source>
        <dbReference type="ARBA" id="ARBA00022679"/>
    </source>
</evidence>
<dbReference type="Gene3D" id="3.30.565.10">
    <property type="entry name" value="Histidine kinase-like ATPase, C-terminal domain"/>
    <property type="match status" value="1"/>
</dbReference>
<dbReference type="InterPro" id="IPR003594">
    <property type="entry name" value="HATPase_dom"/>
</dbReference>